<organism evidence="1">
    <name type="scientific">Arundo donax</name>
    <name type="common">Giant reed</name>
    <name type="synonym">Donax arundinaceus</name>
    <dbReference type="NCBI Taxonomy" id="35708"/>
    <lineage>
        <taxon>Eukaryota</taxon>
        <taxon>Viridiplantae</taxon>
        <taxon>Streptophyta</taxon>
        <taxon>Embryophyta</taxon>
        <taxon>Tracheophyta</taxon>
        <taxon>Spermatophyta</taxon>
        <taxon>Magnoliopsida</taxon>
        <taxon>Liliopsida</taxon>
        <taxon>Poales</taxon>
        <taxon>Poaceae</taxon>
        <taxon>PACMAD clade</taxon>
        <taxon>Arundinoideae</taxon>
        <taxon>Arundineae</taxon>
        <taxon>Arundo</taxon>
    </lineage>
</organism>
<accession>A0A0A8XZ64</accession>
<evidence type="ECO:0000313" key="1">
    <source>
        <dbReference type="EMBL" id="JAD19289.1"/>
    </source>
</evidence>
<name>A0A0A8XZ64_ARUDO</name>
<protein>
    <submittedName>
        <fullName evidence="1">Uncharacterized protein</fullName>
    </submittedName>
</protein>
<proteinExistence type="predicted"/>
<dbReference type="AlphaFoldDB" id="A0A0A8XZ64"/>
<reference evidence="1" key="1">
    <citation type="submission" date="2014-09" db="EMBL/GenBank/DDBJ databases">
        <authorList>
            <person name="Magalhaes I.L.F."/>
            <person name="Oliveira U."/>
            <person name="Santos F.R."/>
            <person name="Vidigal T.H.D.A."/>
            <person name="Brescovit A.D."/>
            <person name="Santos A.J."/>
        </authorList>
    </citation>
    <scope>NUCLEOTIDE SEQUENCE</scope>
    <source>
        <tissue evidence="1">Shoot tissue taken approximately 20 cm above the soil surface</tissue>
    </source>
</reference>
<sequence length="37" mass="4369">MEKQRSRVSWLKDGDRNTSFFQAKAKKRAKQNKILSS</sequence>
<dbReference type="EMBL" id="GBRH01278606">
    <property type="protein sequence ID" value="JAD19289.1"/>
    <property type="molecule type" value="Transcribed_RNA"/>
</dbReference>
<reference evidence="1" key="2">
    <citation type="journal article" date="2015" name="Data Brief">
        <title>Shoot transcriptome of the giant reed, Arundo donax.</title>
        <authorList>
            <person name="Barrero R.A."/>
            <person name="Guerrero F.D."/>
            <person name="Moolhuijzen P."/>
            <person name="Goolsby J.A."/>
            <person name="Tidwell J."/>
            <person name="Bellgard S.E."/>
            <person name="Bellgard M.I."/>
        </authorList>
    </citation>
    <scope>NUCLEOTIDE SEQUENCE</scope>
    <source>
        <tissue evidence="1">Shoot tissue taken approximately 20 cm above the soil surface</tissue>
    </source>
</reference>